<gene>
    <name evidence="21" type="ORF">LADA_0B10616G</name>
</gene>
<evidence type="ECO:0000259" key="20">
    <source>
        <dbReference type="Pfam" id="PF21405"/>
    </source>
</evidence>
<dbReference type="GO" id="GO:0005975">
    <property type="term" value="P:carbohydrate metabolic process"/>
    <property type="evidence" value="ECO:0007669"/>
    <property type="project" value="InterPro"/>
</dbReference>
<dbReference type="Pfam" id="PF02878">
    <property type="entry name" value="PGM_PMM_I"/>
    <property type="match status" value="1"/>
</dbReference>
<dbReference type="CDD" id="cd03086">
    <property type="entry name" value="PGM3"/>
    <property type="match status" value="1"/>
</dbReference>
<evidence type="ECO:0000256" key="10">
    <source>
        <dbReference type="ARBA" id="ARBA00023277"/>
    </source>
</evidence>
<dbReference type="InterPro" id="IPR016657">
    <property type="entry name" value="PAGM"/>
</dbReference>
<evidence type="ECO:0000256" key="8">
    <source>
        <dbReference type="ARBA" id="ARBA00022990"/>
    </source>
</evidence>
<dbReference type="PIRSF" id="PIRSF016408">
    <property type="entry name" value="PAGM"/>
    <property type="match status" value="1"/>
</dbReference>
<dbReference type="AlphaFoldDB" id="A0A1G4IVT5"/>
<feature type="binding site" evidence="15">
    <location>
        <begin position="383"/>
        <end position="385"/>
    </location>
    <ligand>
        <name>substrate</name>
    </ligand>
</feature>
<sequence>MASDSEALQGLYDKHCVQGFKYAYGTAGFRYNADVLDTVMFTTGVLAGLRSIYLGGKTVGVMITASHNPPQDNGVKIVDPRGEMLEKSWESYATELANSASQNFASFQNKLKELLEILKLDLMTPGCVAVARDSRDSGPRLLAAFKTGTEVLANLQVTDHGVLTTPQLHFLTCKTNDLGQGAVIAETLYFKEFLSAWDELTMLCNIQSLPYKIRIDAANGVGAPKVEEMLGARSFFDNTFTVVNGDWKNPPALNHLCGADFVKTNQRLPQGISGDAKQGPHINCSFDGDADRVVFYYVNSVGEFKLLDGDKIATLFAKFFQELLQTAGLRDELQLGTVQTAYANGSSTHYLEKMLGVPVTCTPTGVKHLHHEAVKFDIGIYFEANGHGTIVFSEKVTELVTQKFSDASESKDRHNALQLLLVFSKLINQTVGDAISDMLGVMAVLSILKWTPEQWDNEYTDLPNKLIKVLVPDRTVFKTVNAERQLVSPVGLQQSIDDLVDKFDNARSFVRASGTEDAVRVYAEAATRQKVEELVTMVGQLVEKS</sequence>
<evidence type="ECO:0000256" key="7">
    <source>
        <dbReference type="ARBA" id="ARBA00022842"/>
    </source>
</evidence>
<dbReference type="SUPFAM" id="SSF53738">
    <property type="entry name" value="Phosphoglucomutase, first 3 domains"/>
    <property type="match status" value="3"/>
</dbReference>
<feature type="binding site" description="via phosphate group" evidence="16">
    <location>
        <position position="66"/>
    </location>
    <ligand>
        <name>Mg(2+)</name>
        <dbReference type="ChEBI" id="CHEBI:18420"/>
    </ligand>
</feature>
<dbReference type="EC" id="5.4.2.3" evidence="4 13"/>
<feature type="binding site" evidence="15">
    <location>
        <position position="520"/>
    </location>
    <ligand>
        <name>substrate</name>
    </ligand>
</feature>
<feature type="domain" description="Alpha-D-phosphohexomutase C-terminal" evidence="17">
    <location>
        <begin position="466"/>
        <end position="538"/>
    </location>
</feature>
<comment type="cofactor">
    <cofactor evidence="13 16">
        <name>Mg(2+)</name>
        <dbReference type="ChEBI" id="CHEBI:18420"/>
    </cofactor>
    <text evidence="13 16">Binds 1 Mg(2+) ion per subunit.</text>
</comment>
<keyword evidence="9 13" id="KW-0413">Isomerase</keyword>
<feature type="binding site" evidence="16">
    <location>
        <position position="287"/>
    </location>
    <ligand>
        <name>Mg(2+)</name>
        <dbReference type="ChEBI" id="CHEBI:18420"/>
    </ligand>
</feature>
<dbReference type="Gene3D" id="3.40.120.10">
    <property type="entry name" value="Alpha-D-Glucose-1,6-Bisphosphate, subunit A, domain 3"/>
    <property type="match status" value="2"/>
</dbReference>
<dbReference type="InterPro" id="IPR036900">
    <property type="entry name" value="A-D-PHexomutase_C_sf"/>
</dbReference>
<dbReference type="InterPro" id="IPR016055">
    <property type="entry name" value="A-D-PHexomutase_a/b/a-I/II/III"/>
</dbReference>
<evidence type="ECO:0000256" key="9">
    <source>
        <dbReference type="ARBA" id="ARBA00023235"/>
    </source>
</evidence>
<comment type="similarity">
    <text evidence="3 13">Belongs to the phosphohexose mutase family.</text>
</comment>
<protein>
    <recommendedName>
        <fullName evidence="12 13">Phosphoacetylglucosamine mutase</fullName>
        <shortName evidence="13">PAGM</shortName>
        <ecNumber evidence="4 13">5.4.2.3</ecNumber>
    </recommendedName>
    <alternativeName>
        <fullName evidence="13">Acetylglucosamine phosphomutase</fullName>
    </alternativeName>
    <alternativeName>
        <fullName evidence="13">N-acetylglucosamine-phosphate mutase</fullName>
    </alternativeName>
</protein>
<evidence type="ECO:0000256" key="2">
    <source>
        <dbReference type="ARBA" id="ARBA00004865"/>
    </source>
</evidence>
<dbReference type="SUPFAM" id="SSF55957">
    <property type="entry name" value="Phosphoglucomutase, C-terminal domain"/>
    <property type="match status" value="1"/>
</dbReference>
<reference evidence="22" key="1">
    <citation type="submission" date="2016-03" db="EMBL/GenBank/DDBJ databases">
        <authorList>
            <person name="Devillers H."/>
        </authorList>
    </citation>
    <scope>NUCLEOTIDE SEQUENCE [LARGE SCALE GENOMIC DNA]</scope>
</reference>
<comment type="catalytic activity">
    <reaction evidence="1 13">
        <text>N-acetyl-alpha-D-glucosamine 1-phosphate = N-acetyl-D-glucosamine 6-phosphate</text>
        <dbReference type="Rhea" id="RHEA:23804"/>
        <dbReference type="ChEBI" id="CHEBI:57513"/>
        <dbReference type="ChEBI" id="CHEBI:57776"/>
        <dbReference type="EC" id="5.4.2.3"/>
    </reaction>
</comment>
<feature type="binding site" evidence="16">
    <location>
        <position position="291"/>
    </location>
    <ligand>
        <name>Mg(2+)</name>
        <dbReference type="ChEBI" id="CHEBI:18420"/>
    </ligand>
</feature>
<dbReference type="STRING" id="1266660.A0A1G4IVT5"/>
<evidence type="ECO:0000256" key="13">
    <source>
        <dbReference type="PIRNR" id="PIRNR016408"/>
    </source>
</evidence>
<keyword evidence="7 13" id="KW-0460">Magnesium</keyword>
<feature type="domain" description="Phosphoacetylglucosamine mutase AMG1" evidence="20">
    <location>
        <begin position="183"/>
        <end position="294"/>
    </location>
</feature>
<evidence type="ECO:0000259" key="19">
    <source>
        <dbReference type="Pfam" id="PF21404"/>
    </source>
</evidence>
<dbReference type="Proteomes" id="UP000190274">
    <property type="component" value="Chromosome B"/>
</dbReference>
<dbReference type="InterPro" id="IPR016066">
    <property type="entry name" value="A-D-PHexomutase_CS"/>
</dbReference>
<dbReference type="InterPro" id="IPR005844">
    <property type="entry name" value="A-D-PHexomutase_a/b/a-I"/>
</dbReference>
<evidence type="ECO:0000256" key="6">
    <source>
        <dbReference type="ARBA" id="ARBA00022723"/>
    </source>
</evidence>
<dbReference type="GO" id="GO:0006031">
    <property type="term" value="P:chitin biosynthetic process"/>
    <property type="evidence" value="ECO:0007669"/>
    <property type="project" value="EnsemblFungi"/>
</dbReference>
<feature type="domain" description="Phosphoacetylglucosamine mutase AMG1" evidence="19">
    <location>
        <begin position="308"/>
        <end position="450"/>
    </location>
</feature>
<dbReference type="Gene3D" id="3.30.310.50">
    <property type="entry name" value="Alpha-D-phosphohexomutase, C-terminal domain"/>
    <property type="match status" value="1"/>
</dbReference>
<evidence type="ECO:0000256" key="3">
    <source>
        <dbReference type="ARBA" id="ARBA00010231"/>
    </source>
</evidence>
<dbReference type="Pfam" id="PF00408">
    <property type="entry name" value="PGM_PMM_IV"/>
    <property type="match status" value="1"/>
</dbReference>
<dbReference type="GO" id="GO:0004610">
    <property type="term" value="F:phosphoacetylglucosamine mutase activity"/>
    <property type="evidence" value="ECO:0007669"/>
    <property type="project" value="UniProtKB-UniRule"/>
</dbReference>
<dbReference type="Pfam" id="PF21405">
    <property type="entry name" value="AMG1_II"/>
    <property type="match status" value="1"/>
</dbReference>
<evidence type="ECO:0000256" key="14">
    <source>
        <dbReference type="PIRSR" id="PIRSR016408-1"/>
    </source>
</evidence>
<dbReference type="InterPro" id="IPR049023">
    <property type="entry name" value="AMG1_II"/>
</dbReference>
<feature type="domain" description="Alpha-D-phosphohexomutase alpha/beta/alpha" evidence="18">
    <location>
        <begin position="58"/>
        <end position="97"/>
    </location>
</feature>
<feature type="binding site" evidence="16">
    <location>
        <position position="289"/>
    </location>
    <ligand>
        <name>Mg(2+)</name>
        <dbReference type="ChEBI" id="CHEBI:18420"/>
    </ligand>
</feature>
<dbReference type="GO" id="GO:0006048">
    <property type="term" value="P:UDP-N-acetylglucosamine biosynthetic process"/>
    <property type="evidence" value="ECO:0007669"/>
    <property type="project" value="UniProtKB-UniRule"/>
</dbReference>
<keyword evidence="22" id="KW-1185">Reference proteome</keyword>
<keyword evidence="6 13" id="KW-0479">Metal-binding</keyword>
<evidence type="ECO:0000313" key="21">
    <source>
        <dbReference type="EMBL" id="SCU80991.1"/>
    </source>
</evidence>
<feature type="binding site" evidence="15">
    <location>
        <begin position="511"/>
        <end position="515"/>
    </location>
    <ligand>
        <name>substrate</name>
    </ligand>
</feature>
<dbReference type="OrthoDB" id="1928at2759"/>
<evidence type="ECO:0000256" key="16">
    <source>
        <dbReference type="PIRSR" id="PIRSR016408-3"/>
    </source>
</evidence>
<evidence type="ECO:0000256" key="1">
    <source>
        <dbReference type="ARBA" id="ARBA00000558"/>
    </source>
</evidence>
<dbReference type="FunFam" id="3.40.120.10:FF:000013">
    <property type="entry name" value="Phosphoacetylglucosamine mutase"/>
    <property type="match status" value="1"/>
</dbReference>
<keyword evidence="8" id="KW-0007">Acetylation</keyword>
<dbReference type="FunFam" id="3.40.120.10:FF:000015">
    <property type="entry name" value="Phosphoacetylglucosamine mutase"/>
    <property type="match status" value="1"/>
</dbReference>
<evidence type="ECO:0000259" key="18">
    <source>
        <dbReference type="Pfam" id="PF02878"/>
    </source>
</evidence>
<comment type="pathway">
    <text evidence="2 13">Nucleotide-sugar biosynthesis; UDP-N-acetyl-alpha-D-glucosamine biosynthesis; N-acetyl-alpha-D-glucosamine 1-phosphate from alpha-D-glucosamine 6-phosphate (route I): step 2/2.</text>
</comment>
<evidence type="ECO:0000313" key="22">
    <source>
        <dbReference type="Proteomes" id="UP000190274"/>
    </source>
</evidence>
<dbReference type="PANTHER" id="PTHR45955">
    <property type="entry name" value="PHOSPHOACETYLGLUCOSAMINE MUTASE"/>
    <property type="match status" value="1"/>
</dbReference>
<name>A0A1G4IVT5_9SACH</name>
<comment type="function">
    <text evidence="11">Catalyzes the conversion of GlcNAc-6-P into GlcNAc-1-P during the synthesis of uridine diphosphate/UDP-GlcNAc, a sugar nucleotide critical to multiple glycosylation pathways including protein N- and O-glycosylation.</text>
</comment>
<evidence type="ECO:0000256" key="4">
    <source>
        <dbReference type="ARBA" id="ARBA00012731"/>
    </source>
</evidence>
<evidence type="ECO:0000259" key="17">
    <source>
        <dbReference type="Pfam" id="PF00408"/>
    </source>
</evidence>
<evidence type="ECO:0000256" key="11">
    <source>
        <dbReference type="ARBA" id="ARBA00060228"/>
    </source>
</evidence>
<dbReference type="GO" id="GO:0000287">
    <property type="term" value="F:magnesium ion binding"/>
    <property type="evidence" value="ECO:0007669"/>
    <property type="project" value="InterPro"/>
</dbReference>
<dbReference type="UniPathway" id="UPA00113">
    <property type="reaction ID" value="UER00530"/>
</dbReference>
<dbReference type="InterPro" id="IPR005843">
    <property type="entry name" value="A-D-PHexomutase_C"/>
</dbReference>
<dbReference type="FunFam" id="3.30.310.50:FF:000003">
    <property type="entry name" value="Phosphoacetylglucosamine mutase"/>
    <property type="match status" value="1"/>
</dbReference>
<keyword evidence="10" id="KW-0119">Carbohydrate metabolism</keyword>
<proteinExistence type="inferred from homology"/>
<evidence type="ECO:0000256" key="12">
    <source>
        <dbReference type="ARBA" id="ARBA00070218"/>
    </source>
</evidence>
<dbReference type="PANTHER" id="PTHR45955:SF1">
    <property type="entry name" value="PHOSPHOACETYLGLUCOSAMINE MUTASE"/>
    <property type="match status" value="1"/>
</dbReference>
<dbReference type="PROSITE" id="PS00710">
    <property type="entry name" value="PGM_PMM"/>
    <property type="match status" value="1"/>
</dbReference>
<dbReference type="Pfam" id="PF21404">
    <property type="entry name" value="AMG1_III"/>
    <property type="match status" value="1"/>
</dbReference>
<evidence type="ECO:0000256" key="5">
    <source>
        <dbReference type="ARBA" id="ARBA00022553"/>
    </source>
</evidence>
<keyword evidence="5" id="KW-0597">Phosphoprotein</keyword>
<comment type="function">
    <text evidence="13">Catalyzes the conversion of GlcNAc-6-P into GlcNAc-1-P during the synthesis of uridine diphosphate/UDP-GlcNAc, which is a biosynthetic precursor of chitin and also supplies the amino sugars for N-linked oligosaccharides of glycoproteins.</text>
</comment>
<evidence type="ECO:0000256" key="15">
    <source>
        <dbReference type="PIRSR" id="PIRSR016408-2"/>
    </source>
</evidence>
<organism evidence="21 22">
    <name type="scientific">Lachancea dasiensis</name>
    <dbReference type="NCBI Taxonomy" id="1072105"/>
    <lineage>
        <taxon>Eukaryota</taxon>
        <taxon>Fungi</taxon>
        <taxon>Dikarya</taxon>
        <taxon>Ascomycota</taxon>
        <taxon>Saccharomycotina</taxon>
        <taxon>Saccharomycetes</taxon>
        <taxon>Saccharomycetales</taxon>
        <taxon>Saccharomycetaceae</taxon>
        <taxon>Lachancea</taxon>
    </lineage>
</organism>
<dbReference type="InterPro" id="IPR049022">
    <property type="entry name" value="AMG1_III"/>
</dbReference>
<feature type="active site" description="Phosphoserine intermediate" evidence="14">
    <location>
        <position position="66"/>
    </location>
</feature>
<dbReference type="EMBL" id="LT598456">
    <property type="protein sequence ID" value="SCU80991.1"/>
    <property type="molecule type" value="Genomic_DNA"/>
</dbReference>
<accession>A0A1G4IVT5</accession>